<comment type="caution">
    <text evidence="1">The sequence shown here is derived from an EMBL/GenBank/DDBJ whole genome shotgun (WGS) entry which is preliminary data.</text>
</comment>
<dbReference type="EMBL" id="BAABDJ010000043">
    <property type="protein sequence ID" value="GAA4020050.1"/>
    <property type="molecule type" value="Genomic_DNA"/>
</dbReference>
<dbReference type="InterPro" id="IPR036514">
    <property type="entry name" value="SGNH_hydro_sf"/>
</dbReference>
<reference evidence="2" key="1">
    <citation type="journal article" date="2019" name="Int. J. Syst. Evol. Microbiol.">
        <title>The Global Catalogue of Microorganisms (GCM) 10K type strain sequencing project: providing services to taxonomists for standard genome sequencing and annotation.</title>
        <authorList>
            <consortium name="The Broad Institute Genomics Platform"/>
            <consortium name="The Broad Institute Genome Sequencing Center for Infectious Disease"/>
            <person name="Wu L."/>
            <person name="Ma J."/>
        </authorList>
    </citation>
    <scope>NUCLEOTIDE SEQUENCE [LARGE SCALE GENOMIC DNA]</scope>
    <source>
        <strain evidence="2">JCM 17224</strain>
    </source>
</reference>
<keyword evidence="2" id="KW-1185">Reference proteome</keyword>
<dbReference type="Gene3D" id="3.40.50.1110">
    <property type="entry name" value="SGNH hydrolase"/>
    <property type="match status" value="1"/>
</dbReference>
<evidence type="ECO:0008006" key="3">
    <source>
        <dbReference type="Google" id="ProtNLM"/>
    </source>
</evidence>
<dbReference type="Proteomes" id="UP001500567">
    <property type="component" value="Unassembled WGS sequence"/>
</dbReference>
<protein>
    <recommendedName>
        <fullName evidence="3">SGNH domain-containing protein</fullName>
    </recommendedName>
</protein>
<evidence type="ECO:0000313" key="2">
    <source>
        <dbReference type="Proteomes" id="UP001500567"/>
    </source>
</evidence>
<organism evidence="1 2">
    <name type="scientific">Hymenobacter fastidiosus</name>
    <dbReference type="NCBI Taxonomy" id="486264"/>
    <lineage>
        <taxon>Bacteria</taxon>
        <taxon>Pseudomonadati</taxon>
        <taxon>Bacteroidota</taxon>
        <taxon>Cytophagia</taxon>
        <taxon>Cytophagales</taxon>
        <taxon>Hymenobacteraceae</taxon>
        <taxon>Hymenobacter</taxon>
    </lineage>
</organism>
<dbReference type="SUPFAM" id="SSF52266">
    <property type="entry name" value="SGNH hydrolase"/>
    <property type="match status" value="1"/>
</dbReference>
<name>A0ABP7T2A8_9BACT</name>
<accession>A0ABP7T2A8</accession>
<sequence>MGGCHVLGWPLQENQSFPAILSQMWPGYTTEKVANLPFTQLHEFLDDQRKEEEAVVVFQLGNYEFSSDLPTALQHTVGLKRRKKSTPSVEAADKTVVAGATASQPSAGEASSMVAKKPSLAGVLLYQLSWRLRCVIVAGLYLLTWLGLKKHEAAFTLLNAACKTNPDTLFIFLSPFPTQGASDTLIRKLGGWIMKRRLHNHDNLLFVDTHVVLVGSQALFIDNSHLNAEGHQVLAEYLSNIYSRSIHNLAVV</sequence>
<evidence type="ECO:0000313" key="1">
    <source>
        <dbReference type="EMBL" id="GAA4020050.1"/>
    </source>
</evidence>
<gene>
    <name evidence="1" type="ORF">GCM10022408_37690</name>
</gene>
<proteinExistence type="predicted"/>